<accession>A0AAN4KM86</accession>
<dbReference type="AlphaFoldDB" id="A0AAN4KM86"/>
<feature type="region of interest" description="Disordered" evidence="1">
    <location>
        <begin position="706"/>
        <end position="739"/>
    </location>
</feature>
<dbReference type="Proteomes" id="UP000013487">
    <property type="component" value="Unassembled WGS sequence"/>
</dbReference>
<protein>
    <submittedName>
        <fullName evidence="2">Uncharacterized protein</fullName>
    </submittedName>
</protein>
<sequence>MKLNKNFVLGVGGALGLLGLTNPIQTYAFDNLDDATNQTLEPVWDSVPEHLRWKIKPPIMRFTDKDGYRKDWYERNGANLLFRTNYNGIVYYSPVAPKQLEYLTPIRSYYHVLENYNDRNIGGGYAERYDRSYPNFKTKSTVLNQTNRESLRAPHYYNEYDAYRGVSGEWRHLGYTNFGTAVENPYFPADIFTDQTPATYQWDLRPYDLGSKWLPEGRSPWDKENMEDLYSKKIQAIKRLLDQEPAMKHKNPNPRYWADRLSLISDPDAEMAVFKGTRGGGRYYRTLTVKSDKVKNLRISKYTVLDDSGTVIGAYTRRNGVDTGNSQSFKKLMKGEKYKIIVEVQNDSQEQTTLNPTKLDIGYSLSSTTWSKGNNDWNTTLSEEKILAPNESITFTYDDIVVPMNAKKFIGFTGIIHKDHFLAGENTNPNDDDANLVLPVEGTGNMSAENITLIDRNGNEVAKPIPGEDYKIKYKFKYKGVDIKEAVYRNEGFCEAHNDSGICISWGRRKVFDYYRYPEVNIDAYYTINRKLPKGESDAINGHLTLKTQLRNGTTFEFITPEYTTYEIPIIDTSIRTNLENNYDYANMDKGDDTSRKKWHSFYNYKVENIEILPKTERPVEAGYQTFAVKFDVVNEVPDEVTDFEKDVQIGINLNGEKQVFTEHIGIGKNKNIVKEMKVWIDPKVTSKVNAQVYVNIDKNAWEEDLSTQADNKGDTETPIKDSGKTTGAKIEEPPNPFKKACTLGKNTKNTWNQYYELHEWTGNLKTYSANGKSYEFYKYNAKNSQGKTVTQQEEYKISKVLFKSKLTKDLNLGKEKDGWVDLAKGEAGKIKAGYGYELKVDVDYNTNAFETEPQPWTVNGTGQWVRPKHVAPNIPNELYIKTPDGKILSVSGVHGTNKGLDVKREGDRNKVSMTYTIKPKDTLGVKDAPKIYVDPNTKDGTYKLQVFTPEINGIPTKARMEGSKLTSVGDMLCDNLADLKIEVLGSATDDLKTHIVQ</sequence>
<proteinExistence type="predicted"/>
<evidence type="ECO:0000313" key="3">
    <source>
        <dbReference type="Proteomes" id="UP000013487"/>
    </source>
</evidence>
<feature type="compositionally biased region" description="Basic and acidic residues" evidence="1">
    <location>
        <begin position="712"/>
        <end position="724"/>
    </location>
</feature>
<dbReference type="EMBL" id="ARXZ02000030">
    <property type="protein sequence ID" value="ERH97533.1"/>
    <property type="molecule type" value="Genomic_DNA"/>
</dbReference>
<reference evidence="2 3" key="1">
    <citation type="journal article" date="2013" name="Genome Announc.">
        <title>Draft Genome Sequence of Bacillus thuringiensis var. thuringiensis Strain T01-328, a Brazilian Isolate That Produces a Soluble Pesticide Protein, Cry1Ia.</title>
        <authorList>
            <person name="Varani A.M."/>
            <person name="Lemos M.V."/>
            <person name="Fernandes C.C."/>
            <person name="Lemos E.G."/>
            <person name="Alves E.C."/>
            <person name="Desiderio J.A."/>
        </authorList>
    </citation>
    <scope>NUCLEOTIDE SEQUENCE [LARGE SCALE GENOMIC DNA]</scope>
    <source>
        <strain evidence="2 3">T01-328</strain>
    </source>
</reference>
<comment type="caution">
    <text evidence="2">The sequence shown here is derived from an EMBL/GenBank/DDBJ whole genome shotgun (WGS) entry which is preliminary data.</text>
</comment>
<evidence type="ECO:0000256" key="1">
    <source>
        <dbReference type="SAM" id="MobiDB-lite"/>
    </source>
</evidence>
<gene>
    <name evidence="2" type="ORF">BTCBT_006378</name>
</gene>
<organism evidence="2 3">
    <name type="scientific">Bacillus thuringiensis T01-328</name>
    <dbReference type="NCBI Taxonomy" id="1324966"/>
    <lineage>
        <taxon>Bacteria</taxon>
        <taxon>Bacillati</taxon>
        <taxon>Bacillota</taxon>
        <taxon>Bacilli</taxon>
        <taxon>Bacillales</taxon>
        <taxon>Bacillaceae</taxon>
        <taxon>Bacillus</taxon>
        <taxon>Bacillus cereus group</taxon>
    </lineage>
</organism>
<name>A0AAN4KM86_BACTU</name>
<dbReference type="RefSeq" id="WP_021036217.1">
    <property type="nucleotide sequence ID" value="NZ_ARXZ02000030.1"/>
</dbReference>
<evidence type="ECO:0000313" key="2">
    <source>
        <dbReference type="EMBL" id="ERH97533.1"/>
    </source>
</evidence>